<dbReference type="InterPro" id="IPR034746">
    <property type="entry name" value="POTRA"/>
</dbReference>
<evidence type="ECO:0000256" key="8">
    <source>
        <dbReference type="ARBA" id="ARBA00023237"/>
    </source>
</evidence>
<proteinExistence type="inferred from homology"/>
<dbReference type="InterPro" id="IPR013686">
    <property type="entry name" value="Polypept-transport_assoc_ShlB"/>
</dbReference>
<evidence type="ECO:0000313" key="12">
    <source>
        <dbReference type="Proteomes" id="UP000199391"/>
    </source>
</evidence>
<dbReference type="Pfam" id="PF03865">
    <property type="entry name" value="ShlB"/>
    <property type="match status" value="1"/>
</dbReference>
<dbReference type="GO" id="GO:0009279">
    <property type="term" value="C:cell outer membrane"/>
    <property type="evidence" value="ECO:0007669"/>
    <property type="project" value="UniProtKB-SubCell"/>
</dbReference>
<keyword evidence="8" id="KW-0998">Cell outer membrane</keyword>
<keyword evidence="7" id="KW-0472">Membrane</keyword>
<dbReference type="GO" id="GO:0008320">
    <property type="term" value="F:protein transmembrane transporter activity"/>
    <property type="evidence" value="ECO:0007669"/>
    <property type="project" value="TreeGrafter"/>
</dbReference>
<protein>
    <submittedName>
        <fullName evidence="11">Hemolysin activation/secretion protein</fullName>
    </submittedName>
</protein>
<evidence type="ECO:0000259" key="10">
    <source>
        <dbReference type="PROSITE" id="PS51779"/>
    </source>
</evidence>
<evidence type="ECO:0000313" key="11">
    <source>
        <dbReference type="EMBL" id="SFU99326.1"/>
    </source>
</evidence>
<keyword evidence="6" id="KW-0653">Protein transport</keyword>
<dbReference type="PANTHER" id="PTHR34597">
    <property type="entry name" value="SLR1661 PROTEIN"/>
    <property type="match status" value="1"/>
</dbReference>
<dbReference type="Pfam" id="PF08479">
    <property type="entry name" value="POTRA_2"/>
    <property type="match status" value="1"/>
</dbReference>
<dbReference type="STRING" id="1035707.SAMN05216552_101899"/>
<name>A0A1I7KPN4_9BURK</name>
<dbReference type="InterPro" id="IPR051544">
    <property type="entry name" value="TPS_OM_transporter"/>
</dbReference>
<feature type="domain" description="POTRA" evidence="10">
    <location>
        <begin position="31"/>
        <end position="106"/>
    </location>
</feature>
<keyword evidence="12" id="KW-1185">Reference proteome</keyword>
<comment type="similarity">
    <text evidence="2">Belongs to the TPS (TC 1.B.20) family.</text>
</comment>
<evidence type="ECO:0000256" key="9">
    <source>
        <dbReference type="SAM" id="MobiDB-lite"/>
    </source>
</evidence>
<evidence type="ECO:0000256" key="4">
    <source>
        <dbReference type="ARBA" id="ARBA00022452"/>
    </source>
</evidence>
<dbReference type="InterPro" id="IPR005565">
    <property type="entry name" value="Hemolysn_activator_HlyB_C"/>
</dbReference>
<dbReference type="PANTHER" id="PTHR34597:SF1">
    <property type="entry name" value="HEME_HEMOPEXIN TRANSPORTER PROTEIN HUXB"/>
    <property type="match status" value="1"/>
</dbReference>
<dbReference type="Gene3D" id="2.40.160.50">
    <property type="entry name" value="membrane protein fhac: a member of the omp85/tpsb transporter family"/>
    <property type="match status" value="1"/>
</dbReference>
<dbReference type="GO" id="GO:0046819">
    <property type="term" value="P:protein secretion by the type V secretion system"/>
    <property type="evidence" value="ECO:0007669"/>
    <property type="project" value="TreeGrafter"/>
</dbReference>
<dbReference type="PROSITE" id="PS51779">
    <property type="entry name" value="POTRA"/>
    <property type="match status" value="1"/>
</dbReference>
<dbReference type="Proteomes" id="UP000199391">
    <property type="component" value="Unassembled WGS sequence"/>
</dbReference>
<comment type="subcellular location">
    <subcellularLocation>
        <location evidence="1">Cell outer membrane</location>
    </subcellularLocation>
</comment>
<keyword evidence="5" id="KW-0812">Transmembrane</keyword>
<reference evidence="12" key="1">
    <citation type="submission" date="2016-10" db="EMBL/GenBank/DDBJ databases">
        <authorList>
            <person name="Varghese N."/>
            <person name="Submissions S."/>
        </authorList>
    </citation>
    <scope>NUCLEOTIDE SEQUENCE [LARGE SCALE GENOMIC DNA]</scope>
    <source>
        <strain evidence="12">CGMCC 1.11014</strain>
    </source>
</reference>
<dbReference type="AlphaFoldDB" id="A0A1I7KPN4"/>
<keyword evidence="3" id="KW-0813">Transport</keyword>
<keyword evidence="4" id="KW-1134">Transmembrane beta strand</keyword>
<evidence type="ECO:0000256" key="1">
    <source>
        <dbReference type="ARBA" id="ARBA00004442"/>
    </source>
</evidence>
<organism evidence="11 12">
    <name type="scientific">Pseudoduganella namucuonensis</name>
    <dbReference type="NCBI Taxonomy" id="1035707"/>
    <lineage>
        <taxon>Bacteria</taxon>
        <taxon>Pseudomonadati</taxon>
        <taxon>Pseudomonadota</taxon>
        <taxon>Betaproteobacteria</taxon>
        <taxon>Burkholderiales</taxon>
        <taxon>Oxalobacteraceae</taxon>
        <taxon>Telluria group</taxon>
        <taxon>Pseudoduganella</taxon>
    </lineage>
</organism>
<dbReference type="Gene3D" id="3.10.20.310">
    <property type="entry name" value="membrane protein fhac"/>
    <property type="match status" value="1"/>
</dbReference>
<accession>A0A1I7KPN4</accession>
<evidence type="ECO:0000256" key="2">
    <source>
        <dbReference type="ARBA" id="ARBA00009055"/>
    </source>
</evidence>
<dbReference type="EMBL" id="FPBO01000018">
    <property type="protein sequence ID" value="SFU99326.1"/>
    <property type="molecule type" value="Genomic_DNA"/>
</dbReference>
<feature type="compositionally biased region" description="Low complexity" evidence="9">
    <location>
        <begin position="1"/>
        <end position="20"/>
    </location>
</feature>
<dbReference type="GO" id="GO:0098046">
    <property type="term" value="C:type V protein secretion system complex"/>
    <property type="evidence" value="ECO:0007669"/>
    <property type="project" value="TreeGrafter"/>
</dbReference>
<evidence type="ECO:0000256" key="3">
    <source>
        <dbReference type="ARBA" id="ARBA00022448"/>
    </source>
</evidence>
<feature type="region of interest" description="Disordered" evidence="9">
    <location>
        <begin position="1"/>
        <end position="26"/>
    </location>
</feature>
<evidence type="ECO:0000256" key="7">
    <source>
        <dbReference type="ARBA" id="ARBA00023136"/>
    </source>
</evidence>
<sequence>MSPCAGPSASASSPGAEPTAPGEPAPAGPVFILRQVRFSGNSVFDGPTLAALMADRIGRPVGFAELQALAGRVTEHYQAAGYVLAQAVLPQQEVRDGVVDYSVVEGRLGRMRIETAGAIPVPEDTVRRTVAGLEPGQALRRAALERAMLLLGDLPGLAPQSSLEAGDEPGSFDLVVELRPAPRLNFSVDADNHGTRATGAHRLGGQLRVNSPFGIGDNLDLRLLTSSGKGLTFGRAGYEAPIGPAGLRAGVAYARLDYALGHELAPLDASGRAEVLELSLAYPLLRSRQRNLFARLSAERKELDDHIGVVAQTSGKTIRSVGAGLVYEGRDDGAGGGYTGAGLSAYIGRLKRATAPGLASDLSSDQAADGAPASGRALRLVYHATRLQPVSAATSVLVALAGQWASRNLDSAEQLAAGGPRAVRAYPSSAGLGDEVHVLNVEYRWNFRPEAVASLFHDIGWVRAIHRDPQPGVPNRLTLRGLGASLYWNPRPGLTLQASLAWRASRREPGGDSRSPRLFAQIVQAF</sequence>
<evidence type="ECO:0000256" key="5">
    <source>
        <dbReference type="ARBA" id="ARBA00022692"/>
    </source>
</evidence>
<evidence type="ECO:0000256" key="6">
    <source>
        <dbReference type="ARBA" id="ARBA00022927"/>
    </source>
</evidence>
<gene>
    <name evidence="11" type="ORF">SAMN05216552_101899</name>
</gene>